<dbReference type="InterPro" id="IPR006528">
    <property type="entry name" value="Phage_head_morphogenesis_dom"/>
</dbReference>
<gene>
    <name evidence="2" type="ORF">H9L42_16395</name>
</gene>
<dbReference type="Pfam" id="PF04233">
    <property type="entry name" value="Phage_Mu_F"/>
    <property type="match status" value="1"/>
</dbReference>
<evidence type="ECO:0000259" key="1">
    <source>
        <dbReference type="Pfam" id="PF04233"/>
    </source>
</evidence>
<evidence type="ECO:0000313" key="3">
    <source>
        <dbReference type="Proteomes" id="UP000602647"/>
    </source>
</evidence>
<protein>
    <submittedName>
        <fullName evidence="2">Minor capsid protein</fullName>
    </submittedName>
</protein>
<proteinExistence type="predicted"/>
<accession>A0A923NQH9</accession>
<sequence length="470" mass="54732">MTKNSKYWRERFELLEDARNQDITKHIREVGRIYKRAQTDIDKTIRAWYQRLTKNNEISMAEARKLLSTDELEEFKWAVEDYIKHGEENALDQRWMKQLENASAKFHISKLEALKLHLQQSIEVVYGNQLDLLDETMRQQYQEGYYHTAFEVQKGFSIGWPIAAIDQAKIDRVIRKPWAPDGKNFSERVWQNRTKLVNEVHNELSRMCITGEAPDRSIKNIAKKMNTSRYNAGRLIMTEAAYFGSVSQRDCFDDLGVEQYEICATLDNRTSAICQEMDGKVFNMKDYEAGVTAPPFHVFCRSCTCPYFNDEFTVGEMRAARGEDGKTYYVPADMKYPEWKKQFTGGGKPKNYAKSVDCFIFDKDDVYGDITPESILNELETSSVGMETIEYIKRSGILPRLEYEKQWHSARGEQQGDAITIYLSNTKNSRVTAQTVIHEMTHHRYNIGECQWAEAVCFAKEKMHIENRIV</sequence>
<feature type="domain" description="Phage head morphogenesis" evidence="1">
    <location>
        <begin position="198"/>
        <end position="302"/>
    </location>
</feature>
<comment type="caution">
    <text evidence="2">The sequence shown here is derived from an EMBL/GenBank/DDBJ whole genome shotgun (WGS) entry which is preliminary data.</text>
</comment>
<reference evidence="2" key="1">
    <citation type="submission" date="2020-08" db="EMBL/GenBank/DDBJ databases">
        <title>Genome public.</title>
        <authorList>
            <person name="Liu C."/>
            <person name="Sun Q."/>
        </authorList>
    </citation>
    <scope>NUCLEOTIDE SEQUENCE</scope>
    <source>
        <strain evidence="2">BX12</strain>
    </source>
</reference>
<organism evidence="2 3">
    <name type="scientific">Zhenpiania hominis</name>
    <dbReference type="NCBI Taxonomy" id="2763644"/>
    <lineage>
        <taxon>Bacteria</taxon>
        <taxon>Bacillati</taxon>
        <taxon>Bacillota</taxon>
        <taxon>Clostridia</taxon>
        <taxon>Peptostreptococcales</taxon>
        <taxon>Anaerovoracaceae</taxon>
        <taxon>Zhenpiania</taxon>
    </lineage>
</organism>
<dbReference type="RefSeq" id="WP_187304474.1">
    <property type="nucleotide sequence ID" value="NZ_JACRYT010000039.1"/>
</dbReference>
<dbReference type="Proteomes" id="UP000602647">
    <property type="component" value="Unassembled WGS sequence"/>
</dbReference>
<keyword evidence="3" id="KW-1185">Reference proteome</keyword>
<dbReference type="NCBIfam" id="TIGR01641">
    <property type="entry name" value="phageSPP1_gp7"/>
    <property type="match status" value="1"/>
</dbReference>
<name>A0A923NQH9_9FIRM</name>
<dbReference type="AlphaFoldDB" id="A0A923NQH9"/>
<evidence type="ECO:0000313" key="2">
    <source>
        <dbReference type="EMBL" id="MBC6681392.1"/>
    </source>
</evidence>
<dbReference type="EMBL" id="JACRYT010000039">
    <property type="protein sequence ID" value="MBC6681392.1"/>
    <property type="molecule type" value="Genomic_DNA"/>
</dbReference>